<evidence type="ECO:0000313" key="1">
    <source>
        <dbReference type="EMBL" id="JAD86800.1"/>
    </source>
</evidence>
<sequence>MNGVSPQDTMSTISTTMPQQGRHQLVYNGLRSVNWLVWYVHQH</sequence>
<dbReference type="AlphaFoldDB" id="A0A0A9DMB8"/>
<reference evidence="1" key="2">
    <citation type="journal article" date="2015" name="Data Brief">
        <title>Shoot transcriptome of the giant reed, Arundo donax.</title>
        <authorList>
            <person name="Barrero R.A."/>
            <person name="Guerrero F.D."/>
            <person name="Moolhuijzen P."/>
            <person name="Goolsby J.A."/>
            <person name="Tidwell J."/>
            <person name="Bellgard S.E."/>
            <person name="Bellgard M.I."/>
        </authorList>
    </citation>
    <scope>NUCLEOTIDE SEQUENCE</scope>
    <source>
        <tissue evidence="1">Shoot tissue taken approximately 20 cm above the soil surface</tissue>
    </source>
</reference>
<name>A0A0A9DMB8_ARUDO</name>
<organism evidence="1">
    <name type="scientific">Arundo donax</name>
    <name type="common">Giant reed</name>
    <name type="synonym">Donax arundinaceus</name>
    <dbReference type="NCBI Taxonomy" id="35708"/>
    <lineage>
        <taxon>Eukaryota</taxon>
        <taxon>Viridiplantae</taxon>
        <taxon>Streptophyta</taxon>
        <taxon>Embryophyta</taxon>
        <taxon>Tracheophyta</taxon>
        <taxon>Spermatophyta</taxon>
        <taxon>Magnoliopsida</taxon>
        <taxon>Liliopsida</taxon>
        <taxon>Poales</taxon>
        <taxon>Poaceae</taxon>
        <taxon>PACMAD clade</taxon>
        <taxon>Arundinoideae</taxon>
        <taxon>Arundineae</taxon>
        <taxon>Arundo</taxon>
    </lineage>
</organism>
<accession>A0A0A9DMB8</accession>
<protein>
    <submittedName>
        <fullName evidence="1">Uncharacterized protein</fullName>
    </submittedName>
</protein>
<dbReference type="EMBL" id="GBRH01211095">
    <property type="protein sequence ID" value="JAD86800.1"/>
    <property type="molecule type" value="Transcribed_RNA"/>
</dbReference>
<proteinExistence type="predicted"/>
<reference evidence="1" key="1">
    <citation type="submission" date="2014-09" db="EMBL/GenBank/DDBJ databases">
        <authorList>
            <person name="Magalhaes I.L.F."/>
            <person name="Oliveira U."/>
            <person name="Santos F.R."/>
            <person name="Vidigal T.H.D.A."/>
            <person name="Brescovit A.D."/>
            <person name="Santos A.J."/>
        </authorList>
    </citation>
    <scope>NUCLEOTIDE SEQUENCE</scope>
    <source>
        <tissue evidence="1">Shoot tissue taken approximately 20 cm above the soil surface</tissue>
    </source>
</reference>